<comment type="cofactor">
    <cofactor evidence="1">
        <name>pyridoxal 5'-phosphate</name>
        <dbReference type="ChEBI" id="CHEBI:597326"/>
    </cofactor>
</comment>
<dbReference type="PANTHER" id="PTHR43094:SF1">
    <property type="entry name" value="AMINOTRANSFERASE CLASS-III"/>
    <property type="match status" value="1"/>
</dbReference>
<evidence type="ECO:0000256" key="6">
    <source>
        <dbReference type="RuleBase" id="RU003560"/>
    </source>
</evidence>
<dbReference type="EMBL" id="CP003378">
    <property type="protein sequence ID" value="AFZ69971.1"/>
    <property type="molecule type" value="Genomic_DNA"/>
</dbReference>
<keyword evidence="4 6" id="KW-0663">Pyridoxal phosphate</keyword>
<dbReference type="InterPro" id="IPR015421">
    <property type="entry name" value="PyrdxlP-dep_Trfase_major"/>
</dbReference>
<dbReference type="GO" id="GO:0008483">
    <property type="term" value="F:transaminase activity"/>
    <property type="evidence" value="ECO:0007669"/>
    <property type="project" value="UniProtKB-KW"/>
</dbReference>
<protein>
    <submittedName>
        <fullName evidence="7">Adenosylmethionine-8-amino-7-oxononanoate aminotransferase</fullName>
    </submittedName>
</protein>
<dbReference type="InterPro" id="IPR015422">
    <property type="entry name" value="PyrdxlP-dep_Trfase_small"/>
</dbReference>
<dbReference type="CDD" id="cd00610">
    <property type="entry name" value="OAT_like"/>
    <property type="match status" value="1"/>
</dbReference>
<dbReference type="HOGENOM" id="CLU_016922_4_0_2"/>
<dbReference type="GO" id="GO:0009085">
    <property type="term" value="P:lysine biosynthetic process"/>
    <property type="evidence" value="ECO:0007669"/>
    <property type="project" value="UniProtKB-KW"/>
</dbReference>
<keyword evidence="7" id="KW-0808">Transferase</keyword>
<gene>
    <name evidence="7" type="ordered locus">Calag_0187</name>
</gene>
<dbReference type="FunCoup" id="L0A813">
    <property type="interactions" value="42"/>
</dbReference>
<evidence type="ECO:0000313" key="8">
    <source>
        <dbReference type="Proteomes" id="UP000010469"/>
    </source>
</evidence>
<dbReference type="Gene3D" id="3.40.640.10">
    <property type="entry name" value="Type I PLP-dependent aspartate aminotransferase-like (Major domain)"/>
    <property type="match status" value="1"/>
</dbReference>
<keyword evidence="5" id="KW-0457">Lysine biosynthesis</keyword>
<comment type="similarity">
    <text evidence="2 6">Belongs to the class-III pyridoxal-phosphate-dependent aminotransferase family.</text>
</comment>
<dbReference type="KEGG" id="clg:Calag_0187"/>
<evidence type="ECO:0000256" key="2">
    <source>
        <dbReference type="ARBA" id="ARBA00008954"/>
    </source>
</evidence>
<dbReference type="SUPFAM" id="SSF53383">
    <property type="entry name" value="PLP-dependent transferases"/>
    <property type="match status" value="1"/>
</dbReference>
<keyword evidence="3" id="KW-0028">Amino-acid biosynthesis</keyword>
<dbReference type="AlphaFoldDB" id="L0A813"/>
<name>L0A813_CALLD</name>
<dbReference type="GeneID" id="14211447"/>
<evidence type="ECO:0000256" key="4">
    <source>
        <dbReference type="ARBA" id="ARBA00022898"/>
    </source>
</evidence>
<dbReference type="OrthoDB" id="6534at2157"/>
<evidence type="ECO:0000256" key="5">
    <source>
        <dbReference type="ARBA" id="ARBA00023154"/>
    </source>
</evidence>
<dbReference type="GO" id="GO:0005829">
    <property type="term" value="C:cytosol"/>
    <property type="evidence" value="ECO:0007669"/>
    <property type="project" value="TreeGrafter"/>
</dbReference>
<dbReference type="RefSeq" id="WP_015231869.1">
    <property type="nucleotide sequence ID" value="NC_019791.1"/>
</dbReference>
<keyword evidence="8" id="KW-1185">Reference proteome</keyword>
<dbReference type="InParanoid" id="L0A813"/>
<dbReference type="eggNOG" id="arCOG00916">
    <property type="taxonomic scope" value="Archaea"/>
</dbReference>
<evidence type="ECO:0000313" key="7">
    <source>
        <dbReference type="EMBL" id="AFZ69971.1"/>
    </source>
</evidence>
<proteinExistence type="inferred from homology"/>
<dbReference type="Pfam" id="PF00202">
    <property type="entry name" value="Aminotran_3"/>
    <property type="match status" value="1"/>
</dbReference>
<dbReference type="InterPro" id="IPR005814">
    <property type="entry name" value="Aminotrans_3"/>
</dbReference>
<reference evidence="8" key="1">
    <citation type="submission" date="2012-03" db="EMBL/GenBank/DDBJ databases">
        <title>Complete genome of Caldisphaera lagunensis DSM 15908.</title>
        <authorList>
            <person name="Lucas S."/>
            <person name="Copeland A."/>
            <person name="Lapidus A."/>
            <person name="Glavina del Rio T."/>
            <person name="Dalin E."/>
            <person name="Tice H."/>
            <person name="Bruce D."/>
            <person name="Goodwin L."/>
            <person name="Pitluck S."/>
            <person name="Peters L."/>
            <person name="Mikhailova N."/>
            <person name="Teshima H."/>
            <person name="Kyrpides N."/>
            <person name="Mavromatis K."/>
            <person name="Ivanova N."/>
            <person name="Brettin T."/>
            <person name="Detter J.C."/>
            <person name="Han C."/>
            <person name="Larimer F."/>
            <person name="Land M."/>
            <person name="Hauser L."/>
            <person name="Markowitz V."/>
            <person name="Cheng J.-F."/>
            <person name="Hugenholtz P."/>
            <person name="Woyke T."/>
            <person name="Wu D."/>
            <person name="Spring S."/>
            <person name="Schroeder M."/>
            <person name="Brambilla E."/>
            <person name="Klenk H.-P."/>
            <person name="Eisen J.A."/>
        </authorList>
    </citation>
    <scope>NUCLEOTIDE SEQUENCE [LARGE SCALE GENOMIC DNA]</scope>
    <source>
        <strain evidence="8">DSM 15908 / JCM 11604 / IC-154</strain>
    </source>
</reference>
<dbReference type="InterPro" id="IPR015424">
    <property type="entry name" value="PyrdxlP-dep_Trfase"/>
</dbReference>
<dbReference type="Gene3D" id="3.90.1150.10">
    <property type="entry name" value="Aspartate Aminotransferase, domain 1"/>
    <property type="match status" value="1"/>
</dbReference>
<organism evidence="7 8">
    <name type="scientific">Caldisphaera lagunensis (strain DSM 15908 / JCM 11604 / ANMR 0165 / IC-154)</name>
    <dbReference type="NCBI Taxonomy" id="1056495"/>
    <lineage>
        <taxon>Archaea</taxon>
        <taxon>Thermoproteota</taxon>
        <taxon>Thermoprotei</taxon>
        <taxon>Acidilobales</taxon>
        <taxon>Caldisphaeraceae</taxon>
        <taxon>Caldisphaera</taxon>
    </lineage>
</organism>
<evidence type="ECO:0000256" key="1">
    <source>
        <dbReference type="ARBA" id="ARBA00001933"/>
    </source>
</evidence>
<dbReference type="PANTHER" id="PTHR43094">
    <property type="entry name" value="AMINOTRANSFERASE"/>
    <property type="match status" value="1"/>
</dbReference>
<evidence type="ECO:0000256" key="3">
    <source>
        <dbReference type="ARBA" id="ARBA00022605"/>
    </source>
</evidence>
<sequence>MQDYSVKLNKDFSYSLFATWRKQKGFNPITIVDAEGSYIYTNDNRKILDFSSQLMCSNLGHKNKRVISAMIEQMNKVAYVSPSFNTPIKDEIAKELKSVLPENLVKYFFATSGTEANEAAIKIIRMIKGKEGKTKILSYYNSYHGSTSGSIQLTGDFRRIAVDSFERSPGFYHIPPPYCYRCPFNLKYPECNLACVKYAEYVFKNEGNIGGIFVEPVIGTNGVIVPPKDYLRELKKITEENDAIFVADEVMTGWGRTGEWFAVNHFGIKPDILTTAKGITGAYFPLSLTAVNKEISDYFEDNYFAHGHTYEAHPLGLAAAVAAIKEYKEKKLVENAKSLSIELGKRLEEFKEKHKSVGDVRYIGLFAAIELVKNKEKKTPFNTYNEKIEGKQLVVDKVARKALEKGVYVNTWVSHLIIAPPLIITKEELENGLDAIDEALYESDKEVE</sequence>
<accession>L0A813</accession>
<dbReference type="Proteomes" id="UP000010469">
    <property type="component" value="Chromosome"/>
</dbReference>
<dbReference type="GO" id="GO:0030170">
    <property type="term" value="F:pyridoxal phosphate binding"/>
    <property type="evidence" value="ECO:0007669"/>
    <property type="project" value="InterPro"/>
</dbReference>
<dbReference type="STRING" id="1056495.Calag_0187"/>
<keyword evidence="7" id="KW-0032">Aminotransferase</keyword>
<dbReference type="FunFam" id="3.40.640.10:FF:000004">
    <property type="entry name" value="Acetylornithine aminotransferase"/>
    <property type="match status" value="1"/>
</dbReference>